<evidence type="ECO:0000256" key="1">
    <source>
        <dbReference type="SAM" id="MobiDB-lite"/>
    </source>
</evidence>
<reference evidence="4" key="1">
    <citation type="submission" date="2016-10" db="EMBL/GenBank/DDBJ databases">
        <authorList>
            <person name="Varghese N."/>
            <person name="Submissions S."/>
        </authorList>
    </citation>
    <scope>NUCLEOTIDE SEQUENCE [LARGE SCALE GENOMIC DNA]</scope>
    <source>
        <strain evidence="4">DSM 44544</strain>
    </source>
</reference>
<dbReference type="Proteomes" id="UP000199622">
    <property type="component" value="Unassembled WGS sequence"/>
</dbReference>
<feature type="signal peptide" evidence="2">
    <location>
        <begin position="1"/>
        <end position="22"/>
    </location>
</feature>
<gene>
    <name evidence="3" type="ORF">SAMN04489727_1819</name>
</gene>
<sequence>MTTLRLAGIGALGLLLTACGSAVPPTTPPTTTASRTSATPTPTPTTATAHSLSTVLGEAVVTKLDAIGSVLASCVPDLPRCYPTVAVLRSGIAEAQARIKADPDAPRYADALRTLDETGRRAETLQGCEAWFAGNGAVRGRKNAGCSGAFDEAMALLGQFRAMY</sequence>
<dbReference type="STRING" id="208445.SAMN04489727_1819"/>
<dbReference type="EMBL" id="FNSO01000003">
    <property type="protein sequence ID" value="SEB44663.1"/>
    <property type="molecule type" value="Genomic_DNA"/>
</dbReference>
<name>A0A1H4JED8_9PSEU</name>
<organism evidence="3 4">
    <name type="scientific">Amycolatopsis tolypomycina</name>
    <dbReference type="NCBI Taxonomy" id="208445"/>
    <lineage>
        <taxon>Bacteria</taxon>
        <taxon>Bacillati</taxon>
        <taxon>Actinomycetota</taxon>
        <taxon>Actinomycetes</taxon>
        <taxon>Pseudonocardiales</taxon>
        <taxon>Pseudonocardiaceae</taxon>
        <taxon>Amycolatopsis</taxon>
    </lineage>
</organism>
<proteinExistence type="predicted"/>
<protein>
    <submittedName>
        <fullName evidence="3">Uncharacterized protein</fullName>
    </submittedName>
</protein>
<evidence type="ECO:0000256" key="2">
    <source>
        <dbReference type="SAM" id="SignalP"/>
    </source>
</evidence>
<feature type="chain" id="PRO_5038654460" evidence="2">
    <location>
        <begin position="23"/>
        <end position="164"/>
    </location>
</feature>
<accession>A0A1H4JED8</accession>
<dbReference type="AlphaFoldDB" id="A0A1H4JED8"/>
<dbReference type="RefSeq" id="WP_091305358.1">
    <property type="nucleotide sequence ID" value="NZ_FNSO01000003.1"/>
</dbReference>
<dbReference type="PROSITE" id="PS51257">
    <property type="entry name" value="PROKAR_LIPOPROTEIN"/>
    <property type="match status" value="1"/>
</dbReference>
<evidence type="ECO:0000313" key="3">
    <source>
        <dbReference type="EMBL" id="SEB44663.1"/>
    </source>
</evidence>
<keyword evidence="4" id="KW-1185">Reference proteome</keyword>
<evidence type="ECO:0000313" key="4">
    <source>
        <dbReference type="Proteomes" id="UP000199622"/>
    </source>
</evidence>
<keyword evidence="2" id="KW-0732">Signal</keyword>
<feature type="region of interest" description="Disordered" evidence="1">
    <location>
        <begin position="24"/>
        <end position="48"/>
    </location>
</feature>